<accession>A0A914ZJ98</accession>
<reference evidence="2" key="1">
    <citation type="submission" date="2022-11" db="UniProtKB">
        <authorList>
            <consortium name="WormBaseParasite"/>
        </authorList>
    </citation>
    <scope>IDENTIFICATION</scope>
</reference>
<evidence type="ECO:0000313" key="2">
    <source>
        <dbReference type="WBParaSite" id="PgB03_g158_t05"/>
    </source>
</evidence>
<sequence>MGFSGLLIWIKKSSDGSFGQSRGVTAIHSCTVQSARTSEERFRFFFVYNVYLQHIQWVGGSLLNCLLMM</sequence>
<proteinExistence type="predicted"/>
<protein>
    <submittedName>
        <fullName evidence="2">Protein Malvolio</fullName>
    </submittedName>
</protein>
<evidence type="ECO:0000313" key="1">
    <source>
        <dbReference type="Proteomes" id="UP000887569"/>
    </source>
</evidence>
<dbReference type="Proteomes" id="UP000887569">
    <property type="component" value="Unplaced"/>
</dbReference>
<keyword evidence="1" id="KW-1185">Reference proteome</keyword>
<organism evidence="1 2">
    <name type="scientific">Parascaris univalens</name>
    <name type="common">Nematode worm</name>
    <dbReference type="NCBI Taxonomy" id="6257"/>
    <lineage>
        <taxon>Eukaryota</taxon>
        <taxon>Metazoa</taxon>
        <taxon>Ecdysozoa</taxon>
        <taxon>Nematoda</taxon>
        <taxon>Chromadorea</taxon>
        <taxon>Rhabditida</taxon>
        <taxon>Spirurina</taxon>
        <taxon>Ascaridomorpha</taxon>
        <taxon>Ascaridoidea</taxon>
        <taxon>Ascarididae</taxon>
        <taxon>Parascaris</taxon>
    </lineage>
</organism>
<dbReference type="WBParaSite" id="PgB03_g158_t05">
    <property type="protein sequence ID" value="PgB03_g158_t05"/>
    <property type="gene ID" value="PgB03_g158"/>
</dbReference>
<dbReference type="AlphaFoldDB" id="A0A914ZJ98"/>
<name>A0A914ZJ98_PARUN</name>